<dbReference type="Pfam" id="PF08246">
    <property type="entry name" value="Inhibitor_I29"/>
    <property type="match status" value="1"/>
</dbReference>
<proteinExistence type="inferred from homology"/>
<evidence type="ECO:0000313" key="7">
    <source>
        <dbReference type="EnsemblProtists" id="PYU1_T000311"/>
    </source>
</evidence>
<dbReference type="CDD" id="cd02248">
    <property type="entry name" value="Peptidase_C1A"/>
    <property type="match status" value="1"/>
</dbReference>
<dbReference type="PROSITE" id="PS00639">
    <property type="entry name" value="THIOL_PROTEASE_HIS"/>
    <property type="match status" value="1"/>
</dbReference>
<keyword evidence="3" id="KW-1015">Disulfide bond</keyword>
<keyword evidence="8" id="KW-1185">Reference proteome</keyword>
<dbReference type="Gene3D" id="3.90.70.10">
    <property type="entry name" value="Cysteine proteinases"/>
    <property type="match status" value="1"/>
</dbReference>
<dbReference type="PROSITE" id="PS00640">
    <property type="entry name" value="THIOL_PROTEASE_ASN"/>
    <property type="match status" value="1"/>
</dbReference>
<dbReference type="InterPro" id="IPR038765">
    <property type="entry name" value="Papain-like_cys_pep_sf"/>
</dbReference>
<organism evidence="7 8">
    <name type="scientific">Globisporangium ultimum (strain ATCC 200006 / CBS 805.95 / DAOM BR144)</name>
    <name type="common">Pythium ultimum</name>
    <dbReference type="NCBI Taxonomy" id="431595"/>
    <lineage>
        <taxon>Eukaryota</taxon>
        <taxon>Sar</taxon>
        <taxon>Stramenopiles</taxon>
        <taxon>Oomycota</taxon>
        <taxon>Peronosporomycetes</taxon>
        <taxon>Pythiales</taxon>
        <taxon>Pythiaceae</taxon>
        <taxon>Globisporangium</taxon>
    </lineage>
</organism>
<keyword evidence="2" id="KW-0865">Zymogen</keyword>
<dbReference type="PROSITE" id="PS00139">
    <property type="entry name" value="THIOL_PROTEASE_CYS"/>
    <property type="match status" value="1"/>
</dbReference>
<evidence type="ECO:0000256" key="4">
    <source>
        <dbReference type="SAM" id="SignalP"/>
    </source>
</evidence>
<keyword evidence="4" id="KW-0732">Signal</keyword>
<evidence type="ECO:0000259" key="6">
    <source>
        <dbReference type="SMART" id="SM00848"/>
    </source>
</evidence>
<evidence type="ECO:0000256" key="3">
    <source>
        <dbReference type="ARBA" id="ARBA00023157"/>
    </source>
</evidence>
<accession>K3W5S0</accession>
<evidence type="ECO:0000256" key="2">
    <source>
        <dbReference type="ARBA" id="ARBA00023145"/>
    </source>
</evidence>
<feature type="chain" id="PRO_5018752853" description="Peptidase C1A papain C-terminal domain-containing protein" evidence="4">
    <location>
        <begin position="21"/>
        <end position="410"/>
    </location>
</feature>
<dbReference type="InterPro" id="IPR013128">
    <property type="entry name" value="Peptidase_C1A"/>
</dbReference>
<dbReference type="SMART" id="SM00645">
    <property type="entry name" value="Pept_C1"/>
    <property type="match status" value="1"/>
</dbReference>
<evidence type="ECO:0008006" key="9">
    <source>
        <dbReference type="Google" id="ProtNLM"/>
    </source>
</evidence>
<feature type="signal peptide" evidence="4">
    <location>
        <begin position="1"/>
        <end position="20"/>
    </location>
</feature>
<dbReference type="AlphaFoldDB" id="K3W5S0"/>
<comment type="similarity">
    <text evidence="1">Belongs to the peptidase C1 family.</text>
</comment>
<dbReference type="EnsemblProtists" id="PYU1_T000311">
    <property type="protein sequence ID" value="PYU1_T000311"/>
    <property type="gene ID" value="PYU1_G000311"/>
</dbReference>
<dbReference type="VEuPathDB" id="FungiDB:PYU1_G000311"/>
<dbReference type="InterPro" id="IPR013201">
    <property type="entry name" value="Prot_inhib_I29"/>
</dbReference>
<dbReference type="InterPro" id="IPR025660">
    <property type="entry name" value="Pept_his_AS"/>
</dbReference>
<sequence>MKISVLLLLSAAAAVATAHAESASTLTSPRHALVFQPQRDADCHAMKTEDKCLAAHCYWCKSAAVPSSCYTEDEADQLPPAVFQCDKKVRNAISWELKKVPEKFEEQRALFDAWKRFHGKKYGSALEHEVRSEIFQTNARMVAAHNSKNGASFTMELNQFADMSWDEFKKFYLGSPQNCSATARDASVVYGSVPEEKDWRHDGVVSPVKNQGKCGSCWTFSSTGCLESHLKLKHGKMVLLSEQNLLDCAQAFDNHGCNGGLPSHAFEYVKYNGGIDTEDSYPYEAREGKCKFNTYHVGAQVDRVVNITARDETELKSAVGGVGPVSVAFQVVSDFRFYKSGVYESTECKAGEQDVNHAVLAVGYGVEDGKKHWIVKNSWGATWGMAGFFQIARDKNMCGVADCASYPVIH</sequence>
<dbReference type="InterPro" id="IPR000169">
    <property type="entry name" value="Pept_cys_AS"/>
</dbReference>
<dbReference type="InterPro" id="IPR039417">
    <property type="entry name" value="Peptidase_C1A_papain-like"/>
</dbReference>
<reference evidence="8" key="2">
    <citation type="submission" date="2010-04" db="EMBL/GenBank/DDBJ databases">
        <authorList>
            <person name="Buell R."/>
            <person name="Hamilton J."/>
            <person name="Hostetler J."/>
        </authorList>
    </citation>
    <scope>NUCLEOTIDE SEQUENCE [LARGE SCALE GENOMIC DNA]</scope>
    <source>
        <strain evidence="8">DAOM:BR144</strain>
    </source>
</reference>
<dbReference type="HOGENOM" id="CLU_012184_1_1_1"/>
<dbReference type="STRING" id="431595.K3W5S0"/>
<dbReference type="SMART" id="SM00848">
    <property type="entry name" value="Inhibitor_I29"/>
    <property type="match status" value="1"/>
</dbReference>
<dbReference type="GO" id="GO:0008234">
    <property type="term" value="F:cysteine-type peptidase activity"/>
    <property type="evidence" value="ECO:0007669"/>
    <property type="project" value="InterPro"/>
</dbReference>
<dbReference type="OMA" id="HGCHFFN"/>
<protein>
    <recommendedName>
        <fullName evidence="9">Peptidase C1A papain C-terminal domain-containing protein</fullName>
    </recommendedName>
</protein>
<dbReference type="Proteomes" id="UP000019132">
    <property type="component" value="Unassembled WGS sequence"/>
</dbReference>
<dbReference type="InterPro" id="IPR025661">
    <property type="entry name" value="Pept_asp_AS"/>
</dbReference>
<feature type="domain" description="Peptidase C1A papain C-terminal" evidence="5">
    <location>
        <begin position="193"/>
        <end position="408"/>
    </location>
</feature>
<dbReference type="InParanoid" id="K3W5S0"/>
<dbReference type="eggNOG" id="KOG1543">
    <property type="taxonomic scope" value="Eukaryota"/>
</dbReference>
<feature type="domain" description="Cathepsin propeptide inhibitor" evidence="6">
    <location>
        <begin position="111"/>
        <end position="168"/>
    </location>
</feature>
<reference evidence="8" key="1">
    <citation type="journal article" date="2010" name="Genome Biol.">
        <title>Genome sequence of the necrotrophic plant pathogen Pythium ultimum reveals original pathogenicity mechanisms and effector repertoire.</title>
        <authorList>
            <person name="Levesque C.A."/>
            <person name="Brouwer H."/>
            <person name="Cano L."/>
            <person name="Hamilton J.P."/>
            <person name="Holt C."/>
            <person name="Huitema E."/>
            <person name="Raffaele S."/>
            <person name="Robideau G.P."/>
            <person name="Thines M."/>
            <person name="Win J."/>
            <person name="Zerillo M.M."/>
            <person name="Beakes G.W."/>
            <person name="Boore J.L."/>
            <person name="Busam D."/>
            <person name="Dumas B."/>
            <person name="Ferriera S."/>
            <person name="Fuerstenberg S.I."/>
            <person name="Gachon C.M."/>
            <person name="Gaulin E."/>
            <person name="Govers F."/>
            <person name="Grenville-Briggs L."/>
            <person name="Horner N."/>
            <person name="Hostetler J."/>
            <person name="Jiang R.H."/>
            <person name="Johnson J."/>
            <person name="Krajaejun T."/>
            <person name="Lin H."/>
            <person name="Meijer H.J."/>
            <person name="Moore B."/>
            <person name="Morris P."/>
            <person name="Phuntmart V."/>
            <person name="Puiu D."/>
            <person name="Shetty J."/>
            <person name="Stajich J.E."/>
            <person name="Tripathy S."/>
            <person name="Wawra S."/>
            <person name="van West P."/>
            <person name="Whitty B.R."/>
            <person name="Coutinho P.M."/>
            <person name="Henrissat B."/>
            <person name="Martin F."/>
            <person name="Thomas P.D."/>
            <person name="Tyler B.M."/>
            <person name="De Vries R.P."/>
            <person name="Kamoun S."/>
            <person name="Yandell M."/>
            <person name="Tisserat N."/>
            <person name="Buell C.R."/>
        </authorList>
    </citation>
    <scope>NUCLEOTIDE SEQUENCE</scope>
    <source>
        <strain evidence="8">DAOM:BR144</strain>
    </source>
</reference>
<evidence type="ECO:0000313" key="8">
    <source>
        <dbReference type="Proteomes" id="UP000019132"/>
    </source>
</evidence>
<dbReference type="PANTHER" id="PTHR12411">
    <property type="entry name" value="CYSTEINE PROTEASE FAMILY C1-RELATED"/>
    <property type="match status" value="1"/>
</dbReference>
<dbReference type="InterPro" id="IPR000668">
    <property type="entry name" value="Peptidase_C1A_C"/>
</dbReference>
<evidence type="ECO:0000259" key="5">
    <source>
        <dbReference type="SMART" id="SM00645"/>
    </source>
</evidence>
<dbReference type="EMBL" id="GL376636">
    <property type="status" value="NOT_ANNOTATED_CDS"/>
    <property type="molecule type" value="Genomic_DNA"/>
</dbReference>
<evidence type="ECO:0000256" key="1">
    <source>
        <dbReference type="ARBA" id="ARBA00008455"/>
    </source>
</evidence>
<dbReference type="PRINTS" id="PR00705">
    <property type="entry name" value="PAPAIN"/>
</dbReference>
<dbReference type="Pfam" id="PF00112">
    <property type="entry name" value="Peptidase_C1"/>
    <property type="match status" value="1"/>
</dbReference>
<dbReference type="FunFam" id="3.90.70.10:FF:000039">
    <property type="entry name" value="Cysteine proteinase 2, putative"/>
    <property type="match status" value="1"/>
</dbReference>
<name>K3W5S0_GLOUD</name>
<dbReference type="SUPFAM" id="SSF54001">
    <property type="entry name" value="Cysteine proteinases"/>
    <property type="match status" value="1"/>
</dbReference>
<dbReference type="GO" id="GO:0006508">
    <property type="term" value="P:proteolysis"/>
    <property type="evidence" value="ECO:0007669"/>
    <property type="project" value="InterPro"/>
</dbReference>
<reference evidence="7" key="3">
    <citation type="submission" date="2015-02" db="UniProtKB">
        <authorList>
            <consortium name="EnsemblProtists"/>
        </authorList>
    </citation>
    <scope>IDENTIFICATION</scope>
    <source>
        <strain evidence="7">DAOM BR144</strain>
    </source>
</reference>